<dbReference type="GO" id="GO:0042781">
    <property type="term" value="F:3'-tRNA processing endoribonuclease activity"/>
    <property type="evidence" value="ECO:0007669"/>
    <property type="project" value="TreeGrafter"/>
</dbReference>
<keyword evidence="4 6" id="KW-0378">Hydrolase</keyword>
<evidence type="ECO:0000256" key="6">
    <source>
        <dbReference type="HAMAP-Rule" id="MF_00227"/>
    </source>
</evidence>
<evidence type="ECO:0000256" key="1">
    <source>
        <dbReference type="ARBA" id="ARBA00022694"/>
    </source>
</evidence>
<dbReference type="GO" id="GO:0004526">
    <property type="term" value="F:ribonuclease P activity"/>
    <property type="evidence" value="ECO:0007669"/>
    <property type="project" value="UniProtKB-UniRule"/>
</dbReference>
<evidence type="ECO:0000256" key="2">
    <source>
        <dbReference type="ARBA" id="ARBA00022722"/>
    </source>
</evidence>
<dbReference type="GO" id="GO:0000049">
    <property type="term" value="F:tRNA binding"/>
    <property type="evidence" value="ECO:0007669"/>
    <property type="project" value="UniProtKB-UniRule"/>
</dbReference>
<keyword evidence="5 6" id="KW-0694">RNA-binding</keyword>
<dbReference type="GO" id="GO:0001682">
    <property type="term" value="P:tRNA 5'-leader removal"/>
    <property type="evidence" value="ECO:0007669"/>
    <property type="project" value="UniProtKB-UniRule"/>
</dbReference>
<comment type="function">
    <text evidence="6">RNaseP catalyzes the removal of the 5'-leader sequence from pre-tRNA to produce the mature 5'-terminus. It can also cleave other RNA substrates such as 4.5S RNA. The protein component plays an auxiliary but essential role in vivo by binding to the 5'-leader sequence and broadening the substrate specificity of the ribozyme.</text>
</comment>
<accession>A0A2M6WCW6</accession>
<dbReference type="Pfam" id="PF00825">
    <property type="entry name" value="Ribonuclease_P"/>
    <property type="match status" value="1"/>
</dbReference>
<dbReference type="NCBIfam" id="TIGR00188">
    <property type="entry name" value="rnpA"/>
    <property type="match status" value="1"/>
</dbReference>
<dbReference type="InterPro" id="IPR000100">
    <property type="entry name" value="RNase_P"/>
</dbReference>
<dbReference type="EMBL" id="PFBO01000032">
    <property type="protein sequence ID" value="PIT90640.1"/>
    <property type="molecule type" value="Genomic_DNA"/>
</dbReference>
<sequence length="113" mass="12917">MLSKAHRLTKQTDFSRLARQGRPFYSSLFTTKVKANDLTVSRFGLVISKKISKKAVERNRLKRQLAELIRLNLDDIKPGLDFMILVKAAALGKDYLQLEADFLQLIKKAKLNV</sequence>
<dbReference type="Proteomes" id="UP000230543">
    <property type="component" value="Unassembled WGS sequence"/>
</dbReference>
<gene>
    <name evidence="6 8" type="primary">rnpA</name>
    <name evidence="8" type="ORF">COU22_01045</name>
</gene>
<evidence type="ECO:0000313" key="9">
    <source>
        <dbReference type="Proteomes" id="UP000230543"/>
    </source>
</evidence>
<dbReference type="AlphaFoldDB" id="A0A2M6WCW6"/>
<comment type="catalytic activity">
    <reaction evidence="6">
        <text>Endonucleolytic cleavage of RNA, removing 5'-extranucleotides from tRNA precursor.</text>
        <dbReference type="EC" id="3.1.26.5"/>
    </reaction>
</comment>
<evidence type="ECO:0000256" key="3">
    <source>
        <dbReference type="ARBA" id="ARBA00022759"/>
    </source>
</evidence>
<evidence type="ECO:0000256" key="4">
    <source>
        <dbReference type="ARBA" id="ARBA00022801"/>
    </source>
</evidence>
<organism evidence="8 9">
    <name type="scientific">Candidatus Komeilibacteria bacterium CG10_big_fil_rev_8_21_14_0_10_41_13</name>
    <dbReference type="NCBI Taxonomy" id="1974476"/>
    <lineage>
        <taxon>Bacteria</taxon>
        <taxon>Candidatus Komeiliibacteriota</taxon>
    </lineage>
</organism>
<keyword evidence="1 6" id="KW-0819">tRNA processing</keyword>
<name>A0A2M6WCW6_9BACT</name>
<keyword evidence="2 6" id="KW-0540">Nuclease</keyword>
<protein>
    <recommendedName>
        <fullName evidence="6 7">Ribonuclease P protein component</fullName>
        <shortName evidence="6">RNase P protein</shortName>
        <shortName evidence="6">RNaseP protein</shortName>
        <ecNumber evidence="6 7">3.1.26.5</ecNumber>
    </recommendedName>
    <alternativeName>
        <fullName evidence="6">Protein C5</fullName>
    </alternativeName>
</protein>
<dbReference type="EC" id="3.1.26.5" evidence="6 7"/>
<dbReference type="InterPro" id="IPR014721">
    <property type="entry name" value="Ribsml_uS5_D2-typ_fold_subgr"/>
</dbReference>
<dbReference type="HAMAP" id="MF_00227">
    <property type="entry name" value="RNase_P"/>
    <property type="match status" value="1"/>
</dbReference>
<evidence type="ECO:0000313" key="8">
    <source>
        <dbReference type="EMBL" id="PIT90640.1"/>
    </source>
</evidence>
<evidence type="ECO:0000256" key="7">
    <source>
        <dbReference type="NCBIfam" id="TIGR00188"/>
    </source>
</evidence>
<reference evidence="9" key="1">
    <citation type="submission" date="2017-09" db="EMBL/GenBank/DDBJ databases">
        <title>Depth-based differentiation of microbial function through sediment-hosted aquifers and enrichment of novel symbionts in the deep terrestrial subsurface.</title>
        <authorList>
            <person name="Probst A.J."/>
            <person name="Ladd B."/>
            <person name="Jarett J.K."/>
            <person name="Geller-Mcgrath D.E."/>
            <person name="Sieber C.M.K."/>
            <person name="Emerson J.B."/>
            <person name="Anantharaman K."/>
            <person name="Thomas B.C."/>
            <person name="Malmstrom R."/>
            <person name="Stieglmeier M."/>
            <person name="Klingl A."/>
            <person name="Woyke T."/>
            <person name="Ryan C.M."/>
            <person name="Banfield J.F."/>
        </authorList>
    </citation>
    <scope>NUCLEOTIDE SEQUENCE [LARGE SCALE GENOMIC DNA]</scope>
</reference>
<comment type="similarity">
    <text evidence="6">Belongs to the RnpA family.</text>
</comment>
<dbReference type="SUPFAM" id="SSF54211">
    <property type="entry name" value="Ribosomal protein S5 domain 2-like"/>
    <property type="match status" value="1"/>
</dbReference>
<evidence type="ECO:0000256" key="5">
    <source>
        <dbReference type="ARBA" id="ARBA00022884"/>
    </source>
</evidence>
<dbReference type="PANTHER" id="PTHR33992">
    <property type="entry name" value="RIBONUCLEASE P PROTEIN COMPONENT"/>
    <property type="match status" value="1"/>
</dbReference>
<comment type="subunit">
    <text evidence="6">Consists of a catalytic RNA component (M1 or rnpB) and a protein subunit.</text>
</comment>
<dbReference type="InterPro" id="IPR020568">
    <property type="entry name" value="Ribosomal_Su5_D2-typ_SF"/>
</dbReference>
<dbReference type="PANTHER" id="PTHR33992:SF1">
    <property type="entry name" value="RIBONUCLEASE P PROTEIN COMPONENT"/>
    <property type="match status" value="1"/>
</dbReference>
<proteinExistence type="inferred from homology"/>
<dbReference type="Gene3D" id="3.30.230.10">
    <property type="match status" value="1"/>
</dbReference>
<dbReference type="GO" id="GO:0030677">
    <property type="term" value="C:ribonuclease P complex"/>
    <property type="evidence" value="ECO:0007669"/>
    <property type="project" value="TreeGrafter"/>
</dbReference>
<keyword evidence="3 6" id="KW-0255">Endonuclease</keyword>
<comment type="caution">
    <text evidence="8">The sequence shown here is derived from an EMBL/GenBank/DDBJ whole genome shotgun (WGS) entry which is preliminary data.</text>
</comment>